<dbReference type="AlphaFoldDB" id="A0A6G9AN72"/>
<evidence type="ECO:0000313" key="3">
    <source>
        <dbReference type="EMBL" id="QIP13921.1"/>
    </source>
</evidence>
<sequence length="137" mass="16352">MKTLKKYIDLPIREKLIFLEALFFVYAAKILLLILPFKFCVRILSTKKQNYENPEIEQLKQIKKAIHRTRWLSFWKNQCIVMSIASRWMLQRRHIHSLLSLGVAFDENKKLKAHAWLKTGEFGIVEKGGNFHELYNF</sequence>
<dbReference type="InterPro" id="IPR032708">
    <property type="entry name" value="McjB_C"/>
</dbReference>
<dbReference type="KEGG" id="spib:G8759_15530"/>
<protein>
    <submittedName>
        <fullName evidence="3">Lasso peptide biosynthesis B2 protein</fullName>
    </submittedName>
</protein>
<dbReference type="InterPro" id="IPR053521">
    <property type="entry name" value="McjB-like"/>
</dbReference>
<name>A0A6G9AN72_9BACT</name>
<keyword evidence="1" id="KW-1133">Transmembrane helix</keyword>
<dbReference type="NCBIfam" id="NF033537">
    <property type="entry name" value="lasso_biosyn_B2"/>
    <property type="match status" value="1"/>
</dbReference>
<dbReference type="Proteomes" id="UP000501802">
    <property type="component" value="Chromosome"/>
</dbReference>
<accession>A0A6G9AN72</accession>
<dbReference type="RefSeq" id="WP_167209471.1">
    <property type="nucleotide sequence ID" value="NZ_CP050063.1"/>
</dbReference>
<feature type="domain" description="Microcin J25-processing protein McjB C-terminal" evidence="2">
    <location>
        <begin position="27"/>
        <end position="124"/>
    </location>
</feature>
<evidence type="ECO:0000313" key="4">
    <source>
        <dbReference type="Proteomes" id="UP000501802"/>
    </source>
</evidence>
<evidence type="ECO:0000256" key="1">
    <source>
        <dbReference type="SAM" id="Phobius"/>
    </source>
</evidence>
<keyword evidence="1" id="KW-0812">Transmembrane</keyword>
<keyword evidence="1" id="KW-0472">Membrane</keyword>
<keyword evidence="4" id="KW-1185">Reference proteome</keyword>
<reference evidence="3 4" key="1">
    <citation type="submission" date="2020-03" db="EMBL/GenBank/DDBJ databases">
        <authorList>
            <person name="Kim M.K."/>
        </authorList>
    </citation>
    <scope>NUCLEOTIDE SEQUENCE [LARGE SCALE GENOMIC DNA]</scope>
    <source>
        <strain evidence="3 4">BT328</strain>
    </source>
</reference>
<feature type="transmembrane region" description="Helical" evidence="1">
    <location>
        <begin position="16"/>
        <end position="37"/>
    </location>
</feature>
<proteinExistence type="predicted"/>
<dbReference type="Pfam" id="PF13471">
    <property type="entry name" value="Transglut_core3"/>
    <property type="match status" value="1"/>
</dbReference>
<evidence type="ECO:0000259" key="2">
    <source>
        <dbReference type="Pfam" id="PF13471"/>
    </source>
</evidence>
<organism evidence="3 4">
    <name type="scientific">Spirosoma aureum</name>
    <dbReference type="NCBI Taxonomy" id="2692134"/>
    <lineage>
        <taxon>Bacteria</taxon>
        <taxon>Pseudomonadati</taxon>
        <taxon>Bacteroidota</taxon>
        <taxon>Cytophagia</taxon>
        <taxon>Cytophagales</taxon>
        <taxon>Cytophagaceae</taxon>
        <taxon>Spirosoma</taxon>
    </lineage>
</organism>
<gene>
    <name evidence="3" type="ORF">G8759_15530</name>
</gene>
<dbReference type="EMBL" id="CP050063">
    <property type="protein sequence ID" value="QIP13921.1"/>
    <property type="molecule type" value="Genomic_DNA"/>
</dbReference>